<dbReference type="PANTHER" id="PTHR43861:SF5">
    <property type="entry name" value="BLL5978 PROTEIN"/>
    <property type="match status" value="1"/>
</dbReference>
<dbReference type="SUPFAM" id="SSF53335">
    <property type="entry name" value="S-adenosyl-L-methionine-dependent methyltransferases"/>
    <property type="match status" value="1"/>
</dbReference>
<dbReference type="PANTHER" id="PTHR43861">
    <property type="entry name" value="TRANS-ACONITATE 2-METHYLTRANSFERASE-RELATED"/>
    <property type="match status" value="1"/>
</dbReference>
<protein>
    <submittedName>
        <fullName evidence="2">AdoMet_MTases domain containing protein</fullName>
    </submittedName>
</protein>
<feature type="domain" description="C-methyltransferase" evidence="1">
    <location>
        <begin position="225"/>
        <end position="372"/>
    </location>
</feature>
<proteinExistence type="predicted"/>
<dbReference type="Pfam" id="PF13489">
    <property type="entry name" value="Methyltransf_23"/>
    <property type="match status" value="1"/>
</dbReference>
<accession>A0A6J5N6U6</accession>
<organism evidence="2">
    <name type="scientific">uncultured Caudovirales phage</name>
    <dbReference type="NCBI Taxonomy" id="2100421"/>
    <lineage>
        <taxon>Viruses</taxon>
        <taxon>Duplodnaviria</taxon>
        <taxon>Heunggongvirae</taxon>
        <taxon>Uroviricota</taxon>
        <taxon>Caudoviricetes</taxon>
        <taxon>Peduoviridae</taxon>
        <taxon>Maltschvirus</taxon>
        <taxon>Maltschvirus maltsch</taxon>
    </lineage>
</organism>
<reference evidence="2" key="1">
    <citation type="submission" date="2020-04" db="EMBL/GenBank/DDBJ databases">
        <authorList>
            <person name="Chiriac C."/>
            <person name="Salcher M."/>
            <person name="Ghai R."/>
            <person name="Kavagutti S V."/>
        </authorList>
    </citation>
    <scope>NUCLEOTIDE SEQUENCE</scope>
</reference>
<dbReference type="InterPro" id="IPR029063">
    <property type="entry name" value="SAM-dependent_MTases_sf"/>
</dbReference>
<dbReference type="EMBL" id="LR796624">
    <property type="protein sequence ID" value="CAB4154663.1"/>
    <property type="molecule type" value="Genomic_DNA"/>
</dbReference>
<evidence type="ECO:0000259" key="1">
    <source>
        <dbReference type="Pfam" id="PF08484"/>
    </source>
</evidence>
<dbReference type="Gene3D" id="3.40.50.720">
    <property type="entry name" value="NAD(P)-binding Rossmann-like Domain"/>
    <property type="match status" value="1"/>
</dbReference>
<name>A0A6J5N6U6_9CAUD</name>
<gene>
    <name evidence="2" type="ORF">UFOVP649_20</name>
</gene>
<sequence length="375" mass="42646">MTHTLLDLGTQPLVNNLCRTAEEAMRAERFPLRAVVEDDLTIHLDYAVEPAKLYQHYLYRSGTSAPYIDHCADLYHSLQHLKHDTIIDIGGNDGTLLKTFQEQSFNKLRLINVDASESVQESNEKTGIEFINAYWSDDVDVPKADIIVSTNVFQHTKDIHAFLRGIQKHLDGVWILEFPYALETICTGQFDQFYHEHYYYWLLSPLEKLFKQYGLKIIHALPQDIHGGTMRLWMTNKEPSAPAIDLSRYTKHEQDAVDLAFFDIAINNVGDQFIYDLANHTLGKVCFFGAAAKGCVFLNALNLNIHTVGEMVVIDDTPEKQGLFIPGTGFQVVDRSVLPEYDTIVILAHNFKEHIVKSLAKEWNGRIITLLPVLA</sequence>
<dbReference type="InterPro" id="IPR013691">
    <property type="entry name" value="MeTrfase_14"/>
</dbReference>
<evidence type="ECO:0000313" key="2">
    <source>
        <dbReference type="EMBL" id="CAB4154663.1"/>
    </source>
</evidence>
<dbReference type="Pfam" id="PF08484">
    <property type="entry name" value="Methyltransf_14"/>
    <property type="match status" value="1"/>
</dbReference>
<dbReference type="Gene3D" id="3.40.50.150">
    <property type="entry name" value="Vaccinia Virus protein VP39"/>
    <property type="match status" value="1"/>
</dbReference>